<protein>
    <recommendedName>
        <fullName evidence="3">DUF4279 domain-containing protein</fullName>
    </recommendedName>
</protein>
<proteinExistence type="predicted"/>
<dbReference type="InterPro" id="IPR025459">
    <property type="entry name" value="DUF4279"/>
</dbReference>
<dbReference type="KEGG" id="hch:HCH_04121"/>
<organism evidence="1 2">
    <name type="scientific">Hahella chejuensis (strain KCTC 2396)</name>
    <dbReference type="NCBI Taxonomy" id="349521"/>
    <lineage>
        <taxon>Bacteria</taxon>
        <taxon>Pseudomonadati</taxon>
        <taxon>Pseudomonadota</taxon>
        <taxon>Gammaproteobacteria</taxon>
        <taxon>Oceanospirillales</taxon>
        <taxon>Hahellaceae</taxon>
        <taxon>Hahella</taxon>
    </lineage>
</organism>
<evidence type="ECO:0000313" key="2">
    <source>
        <dbReference type="Proteomes" id="UP000000238"/>
    </source>
</evidence>
<keyword evidence="2" id="KW-1185">Reference proteome</keyword>
<evidence type="ECO:0008006" key="3">
    <source>
        <dbReference type="Google" id="ProtNLM"/>
    </source>
</evidence>
<sequence length="132" mass="15057">MACIKTYSELRILSEVHPPDVISRMLKTEATEVLLRDPEALDEQTRLRHTWLWSTKGRLDSTNPLEHVSAVVDAVEYRGMALSVLRKTCSIEIYCYYLTNSRGGPKLTAEIIRKLGYLSIDISWDIDFHAGC</sequence>
<dbReference type="Proteomes" id="UP000000238">
    <property type="component" value="Chromosome"/>
</dbReference>
<reference evidence="1 2" key="1">
    <citation type="journal article" date="2005" name="Nucleic Acids Res.">
        <title>Genomic blueprint of Hahella chejuensis, a marine microbe producing an algicidal agent.</title>
        <authorList>
            <person name="Jeong H."/>
            <person name="Yim J.H."/>
            <person name="Lee C."/>
            <person name="Choi S.-H."/>
            <person name="Park Y.K."/>
            <person name="Yoon S.H."/>
            <person name="Hur C.-G."/>
            <person name="Kang H.-Y."/>
            <person name="Kim D."/>
            <person name="Lee H.H."/>
            <person name="Park K.H."/>
            <person name="Park S.-H."/>
            <person name="Park H.-S."/>
            <person name="Lee H.K."/>
            <person name="Oh T.K."/>
            <person name="Kim J.F."/>
        </authorList>
    </citation>
    <scope>NUCLEOTIDE SEQUENCE [LARGE SCALE GENOMIC DNA]</scope>
    <source>
        <strain evidence="1 2">KCTC 2396</strain>
    </source>
</reference>
<gene>
    <name evidence="1" type="ordered locus">HCH_04121</name>
</gene>
<evidence type="ECO:0000313" key="1">
    <source>
        <dbReference type="EMBL" id="ABC30831.1"/>
    </source>
</evidence>
<accession>Q2SEU3</accession>
<dbReference type="HOGENOM" id="CLU_1914121_0_0_6"/>
<dbReference type="Pfam" id="PF14106">
    <property type="entry name" value="DUF4279"/>
    <property type="match status" value="1"/>
</dbReference>
<name>Q2SEU3_HAHCH</name>
<dbReference type="AlphaFoldDB" id="Q2SEU3"/>
<dbReference type="EMBL" id="CP000155">
    <property type="protein sequence ID" value="ABC30831.1"/>
    <property type="molecule type" value="Genomic_DNA"/>
</dbReference>